<protein>
    <submittedName>
        <fullName evidence="1">Uncharacterized protein</fullName>
    </submittedName>
</protein>
<sequence length="156" mass="18101">MIEYFVKYDNLLEKLMILSDDPLTIIKFPITEEAAELFELTSQHKEIKEKLWKAIPSLKLLELKIVPSRLSSKRFNLVLFLLIADHLPKAKTHHYSDSLSTEDSYASSFLDRSSFLQQERARLNVPYEQAMELEASMATAYEQNCIESDNGYTTIY</sequence>
<comment type="caution">
    <text evidence="1">The sequence shown here is derived from an EMBL/GenBank/DDBJ whole genome shotgun (WGS) entry which is preliminary data.</text>
</comment>
<dbReference type="EMBL" id="CAJZBQ010000003">
    <property type="protein sequence ID" value="CAG9310838.1"/>
    <property type="molecule type" value="Genomic_DNA"/>
</dbReference>
<evidence type="ECO:0000313" key="1">
    <source>
        <dbReference type="EMBL" id="CAG9310838.1"/>
    </source>
</evidence>
<proteinExistence type="predicted"/>
<reference evidence="1" key="1">
    <citation type="submission" date="2021-09" db="EMBL/GenBank/DDBJ databases">
        <authorList>
            <consortium name="AG Swart"/>
            <person name="Singh M."/>
            <person name="Singh A."/>
            <person name="Seah K."/>
            <person name="Emmerich C."/>
        </authorList>
    </citation>
    <scope>NUCLEOTIDE SEQUENCE</scope>
    <source>
        <strain evidence="1">ATCC30299</strain>
    </source>
</reference>
<accession>A0AAU9IRA8</accession>
<dbReference type="Proteomes" id="UP001162131">
    <property type="component" value="Unassembled WGS sequence"/>
</dbReference>
<dbReference type="AlphaFoldDB" id="A0AAU9IRA8"/>
<keyword evidence="2" id="KW-1185">Reference proteome</keyword>
<organism evidence="1 2">
    <name type="scientific">Blepharisma stoltei</name>
    <dbReference type="NCBI Taxonomy" id="1481888"/>
    <lineage>
        <taxon>Eukaryota</taxon>
        <taxon>Sar</taxon>
        <taxon>Alveolata</taxon>
        <taxon>Ciliophora</taxon>
        <taxon>Postciliodesmatophora</taxon>
        <taxon>Heterotrichea</taxon>
        <taxon>Heterotrichida</taxon>
        <taxon>Blepharismidae</taxon>
        <taxon>Blepharisma</taxon>
    </lineage>
</organism>
<name>A0AAU9IRA8_9CILI</name>
<gene>
    <name evidence="1" type="ORF">BSTOLATCC_MIC2552</name>
</gene>
<evidence type="ECO:0000313" key="2">
    <source>
        <dbReference type="Proteomes" id="UP001162131"/>
    </source>
</evidence>